<keyword evidence="2 3" id="KW-0808">Transferase</keyword>
<organism evidence="3 4">
    <name type="scientific">Hespellia stercorisuis DSM 15480</name>
    <dbReference type="NCBI Taxonomy" id="1121950"/>
    <lineage>
        <taxon>Bacteria</taxon>
        <taxon>Bacillati</taxon>
        <taxon>Bacillota</taxon>
        <taxon>Clostridia</taxon>
        <taxon>Lachnospirales</taxon>
        <taxon>Lachnospiraceae</taxon>
        <taxon>Hespellia</taxon>
    </lineage>
</organism>
<dbReference type="STRING" id="1121950.SAMN02745243_03107"/>
<dbReference type="PANTHER" id="PTHR34136:SF1">
    <property type="entry name" value="UDP-N-ACETYL-D-MANNOSAMINURONIC ACID TRANSFERASE"/>
    <property type="match status" value="1"/>
</dbReference>
<reference evidence="3 4" key="1">
    <citation type="submission" date="2016-11" db="EMBL/GenBank/DDBJ databases">
        <authorList>
            <person name="Jaros S."/>
            <person name="Januszkiewicz K."/>
            <person name="Wedrychowicz H."/>
        </authorList>
    </citation>
    <scope>NUCLEOTIDE SEQUENCE [LARGE SCALE GENOMIC DNA]</scope>
    <source>
        <strain evidence="3 4">DSM 15480</strain>
    </source>
</reference>
<proteinExistence type="predicted"/>
<gene>
    <name evidence="3" type="ORF">SAMN02745243_03107</name>
</gene>
<dbReference type="RefSeq" id="WP_073112094.1">
    <property type="nucleotide sequence ID" value="NZ_FQZY01000054.1"/>
</dbReference>
<keyword evidence="1" id="KW-0328">Glycosyltransferase</keyword>
<name>A0A1M6T1V5_9FIRM</name>
<accession>A0A1M6T1V5</accession>
<dbReference type="Pfam" id="PF03808">
    <property type="entry name" value="Glyco_tran_WecG"/>
    <property type="match status" value="1"/>
</dbReference>
<evidence type="ECO:0000313" key="4">
    <source>
        <dbReference type="Proteomes" id="UP000184301"/>
    </source>
</evidence>
<evidence type="ECO:0000256" key="2">
    <source>
        <dbReference type="ARBA" id="ARBA00022679"/>
    </source>
</evidence>
<dbReference type="PANTHER" id="PTHR34136">
    <property type="match status" value="1"/>
</dbReference>
<protein>
    <submittedName>
        <fullName evidence="3">N-acetylglucosaminyldiphosphoundecaprenol N-acetyl-beta-D-mannosaminyltransferase</fullName>
    </submittedName>
</protein>
<dbReference type="AlphaFoldDB" id="A0A1M6T1V5"/>
<dbReference type="EMBL" id="FQZY01000054">
    <property type="protein sequence ID" value="SHK50945.1"/>
    <property type="molecule type" value="Genomic_DNA"/>
</dbReference>
<dbReference type="GO" id="GO:0016758">
    <property type="term" value="F:hexosyltransferase activity"/>
    <property type="evidence" value="ECO:0007669"/>
    <property type="project" value="TreeGrafter"/>
</dbReference>
<dbReference type="Proteomes" id="UP000184301">
    <property type="component" value="Unassembled WGS sequence"/>
</dbReference>
<evidence type="ECO:0000313" key="3">
    <source>
        <dbReference type="EMBL" id="SHK50945.1"/>
    </source>
</evidence>
<dbReference type="OrthoDB" id="1770743at2"/>
<keyword evidence="4" id="KW-1185">Reference proteome</keyword>
<dbReference type="Gene3D" id="3.40.50.2300">
    <property type="match status" value="1"/>
</dbReference>
<sequence>MRETIKVLDIELDTVNAKDAMRCAMHFMEREPINTIEIVAMDTLLLAKENENLKEAIEAIDLVFPGEPEILTAAGVTDRHYVQEISTLLFVKMFVKYLHKNKKKVFILGETKEEAQEFADYLKNYYRGIVIQGTEAIAEETGTVEMIINKINGTETDCVISAMAVPGQELFIAQGRELLNAKLWLGCGRGLQMKNKKNSQRGRFHDFLVKRIFRHQVELEKRK</sequence>
<dbReference type="InterPro" id="IPR004629">
    <property type="entry name" value="WecG_TagA_CpsF"/>
</dbReference>
<evidence type="ECO:0000256" key="1">
    <source>
        <dbReference type="ARBA" id="ARBA00022676"/>
    </source>
</evidence>